<sequence>MVASESLEVGAAVDKPHFVFAQPVDAVLRVVAVHDGDIVAFHVVQVAGGKCRDSGFADATFLCCECNEDFLTHSSIYFNC</sequence>
<gene>
    <name evidence="1" type="ORF">CQW34_04418</name>
</gene>
<organism evidence="1 2">
    <name type="scientific">Bacteroides fragilis</name>
    <dbReference type="NCBI Taxonomy" id="817"/>
    <lineage>
        <taxon>Bacteria</taxon>
        <taxon>Pseudomonadati</taxon>
        <taxon>Bacteroidota</taxon>
        <taxon>Bacteroidia</taxon>
        <taxon>Bacteroidales</taxon>
        <taxon>Bacteroidaceae</taxon>
        <taxon>Bacteroides</taxon>
    </lineage>
</organism>
<comment type="caution">
    <text evidence="1">The sequence shown here is derived from an EMBL/GenBank/DDBJ whole genome shotgun (WGS) entry which is preliminary data.</text>
</comment>
<proteinExistence type="predicted"/>
<name>A0A2M9V110_BACFG</name>
<dbReference type="Proteomes" id="UP000231846">
    <property type="component" value="Unassembled WGS sequence"/>
</dbReference>
<dbReference type="EMBL" id="PDCW01000067">
    <property type="protein sequence ID" value="PJY69201.1"/>
    <property type="molecule type" value="Genomic_DNA"/>
</dbReference>
<protein>
    <submittedName>
        <fullName evidence="1">Uncharacterized protein</fullName>
    </submittedName>
</protein>
<reference evidence="1 2" key="1">
    <citation type="journal article" date="2017" name="MBio">
        <title>Gut Symbiont Bacteroides fragilis Secretes a Eukaryotic-Like Ubiquitin Protein That Mediates Intraspecies Antagonism.</title>
        <authorList>
            <person name="Chatzidaki-Livanis M."/>
            <person name="Coyne M.J."/>
            <person name="Roelofs K.G."/>
            <person name="Gentyala R.R."/>
            <person name="Caldwell J.M."/>
            <person name="Comstock L.E."/>
        </authorList>
    </citation>
    <scope>NUCLEOTIDE SEQUENCE [LARGE SCALE GENOMIC DNA]</scope>
    <source>
        <strain evidence="1 2">12905</strain>
    </source>
</reference>
<accession>A0A2M9V110</accession>
<dbReference type="AlphaFoldDB" id="A0A2M9V110"/>
<evidence type="ECO:0000313" key="1">
    <source>
        <dbReference type="EMBL" id="PJY69201.1"/>
    </source>
</evidence>
<evidence type="ECO:0000313" key="2">
    <source>
        <dbReference type="Proteomes" id="UP000231846"/>
    </source>
</evidence>